<dbReference type="GO" id="GO:0004650">
    <property type="term" value="F:polygalacturonase activity"/>
    <property type="evidence" value="ECO:0007669"/>
    <property type="project" value="InterPro"/>
</dbReference>
<comment type="similarity">
    <text evidence="2 9">Belongs to the glycosyl hydrolase 28 family.</text>
</comment>
<dbReference type="KEGG" id="mnt:21391764"/>
<dbReference type="InterPro" id="IPR011050">
    <property type="entry name" value="Pectin_lyase_fold/virulence"/>
</dbReference>
<comment type="subcellular location">
    <subcellularLocation>
        <location evidence="1">Secreted</location>
        <location evidence="1">Cell wall</location>
    </subcellularLocation>
</comment>
<dbReference type="FunFam" id="2.160.20.10:FF:000016">
    <property type="entry name" value="Polygalacturonase 7"/>
    <property type="match status" value="1"/>
</dbReference>
<dbReference type="eggNOG" id="ENOG502QTIV">
    <property type="taxonomic scope" value="Eukaryota"/>
</dbReference>
<organism evidence="10 11">
    <name type="scientific">Morus notabilis</name>
    <dbReference type="NCBI Taxonomy" id="981085"/>
    <lineage>
        <taxon>Eukaryota</taxon>
        <taxon>Viridiplantae</taxon>
        <taxon>Streptophyta</taxon>
        <taxon>Embryophyta</taxon>
        <taxon>Tracheophyta</taxon>
        <taxon>Spermatophyta</taxon>
        <taxon>Magnoliopsida</taxon>
        <taxon>eudicotyledons</taxon>
        <taxon>Gunneridae</taxon>
        <taxon>Pentapetalae</taxon>
        <taxon>rosids</taxon>
        <taxon>fabids</taxon>
        <taxon>Rosales</taxon>
        <taxon>Moraceae</taxon>
        <taxon>Moreae</taxon>
        <taxon>Morus</taxon>
    </lineage>
</organism>
<dbReference type="OrthoDB" id="187139at2759"/>
<evidence type="ECO:0000256" key="6">
    <source>
        <dbReference type="ARBA" id="ARBA00023295"/>
    </source>
</evidence>
<dbReference type="PANTHER" id="PTHR31375">
    <property type="match status" value="1"/>
</dbReference>
<accession>W9S8V2</accession>
<evidence type="ECO:0000256" key="8">
    <source>
        <dbReference type="PROSITE-ProRule" id="PRU10052"/>
    </source>
</evidence>
<evidence type="ECO:0000256" key="3">
    <source>
        <dbReference type="ARBA" id="ARBA00022512"/>
    </source>
</evidence>
<reference evidence="11" key="1">
    <citation type="submission" date="2013-01" db="EMBL/GenBank/DDBJ databases">
        <title>Draft Genome Sequence of a Mulberry Tree, Morus notabilis C.K. Schneid.</title>
        <authorList>
            <person name="He N."/>
            <person name="Zhao S."/>
        </authorList>
    </citation>
    <scope>NUCLEOTIDE SEQUENCE</scope>
</reference>
<keyword evidence="4" id="KW-0964">Secreted</keyword>
<dbReference type="SMART" id="SM00710">
    <property type="entry name" value="PbH1"/>
    <property type="match status" value="5"/>
</dbReference>
<dbReference type="STRING" id="981085.W9S8V2"/>
<keyword evidence="5 9" id="KW-0378">Hydrolase</keyword>
<dbReference type="EMBL" id="KE346265">
    <property type="protein sequence ID" value="EXC31599.1"/>
    <property type="molecule type" value="Genomic_DNA"/>
</dbReference>
<keyword evidence="7" id="KW-0961">Cell wall biogenesis/degradation</keyword>
<dbReference type="Pfam" id="PF00295">
    <property type="entry name" value="Glyco_hydro_28"/>
    <property type="match status" value="1"/>
</dbReference>
<keyword evidence="3" id="KW-0134">Cell wall</keyword>
<evidence type="ECO:0008006" key="12">
    <source>
        <dbReference type="Google" id="ProtNLM"/>
    </source>
</evidence>
<protein>
    <recommendedName>
        <fullName evidence="12">Polygalacturonase</fullName>
    </recommendedName>
</protein>
<evidence type="ECO:0000256" key="4">
    <source>
        <dbReference type="ARBA" id="ARBA00022525"/>
    </source>
</evidence>
<dbReference type="InterPro" id="IPR006626">
    <property type="entry name" value="PbH1"/>
</dbReference>
<gene>
    <name evidence="10" type="ORF">L484_008395</name>
</gene>
<proteinExistence type="inferred from homology"/>
<dbReference type="PROSITE" id="PS00502">
    <property type="entry name" value="POLYGALACTURONASE"/>
    <property type="match status" value="1"/>
</dbReference>
<name>W9S8V2_9ROSA</name>
<keyword evidence="6 9" id="KW-0326">Glycosidase</keyword>
<dbReference type="GO" id="GO:0071555">
    <property type="term" value="P:cell wall organization"/>
    <property type="evidence" value="ECO:0007669"/>
    <property type="project" value="UniProtKB-KW"/>
</dbReference>
<dbReference type="SUPFAM" id="SSF51126">
    <property type="entry name" value="Pectin lyase-like"/>
    <property type="match status" value="1"/>
</dbReference>
<keyword evidence="11" id="KW-1185">Reference proteome</keyword>
<dbReference type="Gene3D" id="2.160.20.10">
    <property type="entry name" value="Single-stranded right-handed beta-helix, Pectin lyase-like"/>
    <property type="match status" value="1"/>
</dbReference>
<feature type="active site" evidence="8">
    <location>
        <position position="249"/>
    </location>
</feature>
<evidence type="ECO:0000256" key="7">
    <source>
        <dbReference type="ARBA" id="ARBA00023316"/>
    </source>
</evidence>
<evidence type="ECO:0000256" key="5">
    <source>
        <dbReference type="ARBA" id="ARBA00022801"/>
    </source>
</evidence>
<evidence type="ECO:0000256" key="2">
    <source>
        <dbReference type="ARBA" id="ARBA00008834"/>
    </source>
</evidence>
<evidence type="ECO:0000256" key="9">
    <source>
        <dbReference type="RuleBase" id="RU361169"/>
    </source>
</evidence>
<dbReference type="InterPro" id="IPR012334">
    <property type="entry name" value="Pectin_lyas_fold"/>
</dbReference>
<dbReference type="InterPro" id="IPR000743">
    <property type="entry name" value="Glyco_hydro_28"/>
</dbReference>
<dbReference type="Proteomes" id="UP000030645">
    <property type="component" value="Unassembled WGS sequence"/>
</dbReference>
<dbReference type="AlphaFoldDB" id="W9S8V2"/>
<evidence type="ECO:0000313" key="10">
    <source>
        <dbReference type="EMBL" id="EXC31599.1"/>
    </source>
</evidence>
<evidence type="ECO:0000313" key="11">
    <source>
        <dbReference type="Proteomes" id="UP000030645"/>
    </source>
</evidence>
<sequence length="402" mass="42780">MVKFASLFLSPLLVLVVSILCITCIKFCAGATSTYNVLSFGAKPNGVKDSTQAFLDAWAAACGAVDAARIYIPKGRYLLRPLAFNGPCKSPHITFRIDGTLVAPLDYRVLGTADNWLDFQGVSGVDIVGGALDARGSALWACKASATNSCPGGATTLSITYSSNIKVIGLLSLNSQMFHIVVNHCQNVEMRGVKVMAAGDSPNTDGIHVQQSQNVAIFNSSIRTGDDCVSIGPGTQNLWIERMACGPGHGISIGSLAKDLEEDGVKNVTVKQVAFTNTQNGLRIKSWARPSSGFVQGVQFLNVVMQNVQNPIIIDQNYCPHNINCPGRVSGVKISDVVYRGIKGTSATVVAMKFDCSPRNPCKGIRLEDVNLTYKNQEAKSSCSNANGKSVGKVLPDSCLLK</sequence>
<dbReference type="GO" id="GO:0005975">
    <property type="term" value="P:carbohydrate metabolic process"/>
    <property type="evidence" value="ECO:0007669"/>
    <property type="project" value="InterPro"/>
</dbReference>
<evidence type="ECO:0000256" key="1">
    <source>
        <dbReference type="ARBA" id="ARBA00004191"/>
    </source>
</evidence>